<evidence type="ECO:0000256" key="3">
    <source>
        <dbReference type="PIRSR" id="PIRSR000390-1"/>
    </source>
</evidence>
<keyword evidence="7" id="KW-1185">Reference proteome</keyword>
<dbReference type="EMBL" id="JRTT01000039">
    <property type="protein sequence ID" value="KHD74667.1"/>
    <property type="molecule type" value="Genomic_DNA"/>
</dbReference>
<keyword evidence="6" id="KW-0808">Transferase</keyword>
<dbReference type="InterPro" id="IPR015422">
    <property type="entry name" value="PyrdxlP-dep_Trfase_small"/>
</dbReference>
<dbReference type="PANTHER" id="PTHR30244">
    <property type="entry name" value="TRANSAMINASE"/>
    <property type="match status" value="1"/>
</dbReference>
<dbReference type="Pfam" id="PF01041">
    <property type="entry name" value="DegT_DnrJ_EryC1"/>
    <property type="match status" value="1"/>
</dbReference>
<dbReference type="InterPro" id="IPR015424">
    <property type="entry name" value="PyrdxlP-dep_Trfase"/>
</dbReference>
<dbReference type="RefSeq" id="WP_043529101.1">
    <property type="nucleotide sequence ID" value="NZ_BAABKU010000010.1"/>
</dbReference>
<name>A0A0A6X3I0_ACTUT</name>
<dbReference type="PANTHER" id="PTHR30244:SF36">
    <property type="entry name" value="3-OXO-GLUCOSE-6-PHOSPHATE:GLUTAMATE AMINOTRANSFERASE"/>
    <property type="match status" value="1"/>
</dbReference>
<evidence type="ECO:0000313" key="7">
    <source>
        <dbReference type="Proteomes" id="UP000054537"/>
    </source>
</evidence>
<dbReference type="GO" id="GO:0030170">
    <property type="term" value="F:pyridoxal phosphate binding"/>
    <property type="evidence" value="ECO:0007669"/>
    <property type="project" value="TreeGrafter"/>
</dbReference>
<dbReference type="STRING" id="1869.MB27_27585"/>
<dbReference type="eggNOG" id="COG0399">
    <property type="taxonomic scope" value="Bacteria"/>
</dbReference>
<dbReference type="InterPro" id="IPR015421">
    <property type="entry name" value="PyrdxlP-dep_Trfase_major"/>
</dbReference>
<dbReference type="SUPFAM" id="SSF53383">
    <property type="entry name" value="PLP-dependent transferases"/>
    <property type="match status" value="1"/>
</dbReference>
<comment type="similarity">
    <text evidence="2 5">Belongs to the DegT/DnrJ/EryC1 family.</text>
</comment>
<dbReference type="GO" id="GO:0008483">
    <property type="term" value="F:transaminase activity"/>
    <property type="evidence" value="ECO:0007669"/>
    <property type="project" value="UniProtKB-KW"/>
</dbReference>
<evidence type="ECO:0000313" key="6">
    <source>
        <dbReference type="EMBL" id="KHD74667.1"/>
    </source>
</evidence>
<feature type="active site" description="Proton acceptor" evidence="3">
    <location>
        <position position="187"/>
    </location>
</feature>
<evidence type="ECO:0000256" key="2">
    <source>
        <dbReference type="ARBA" id="ARBA00037999"/>
    </source>
</evidence>
<dbReference type="OrthoDB" id="5342089at2"/>
<accession>A0A0A6X3I0</accession>
<evidence type="ECO:0000256" key="5">
    <source>
        <dbReference type="RuleBase" id="RU004508"/>
    </source>
</evidence>
<dbReference type="Gene3D" id="3.40.640.10">
    <property type="entry name" value="Type I PLP-dependent aspartate aminotransferase-like (Major domain)"/>
    <property type="match status" value="1"/>
</dbReference>
<reference evidence="6 7" key="1">
    <citation type="submission" date="2014-10" db="EMBL/GenBank/DDBJ databases">
        <title>Draft genome sequence of Actinoplanes utahensis NRRL 12052.</title>
        <authorList>
            <person name="Velasco-Bucheli B."/>
            <person name="del Cerro C."/>
            <person name="Hormigo D."/>
            <person name="Garcia J.L."/>
            <person name="Acebal C."/>
            <person name="Arroyo M."/>
            <person name="de la Mata I."/>
        </authorList>
    </citation>
    <scope>NUCLEOTIDE SEQUENCE [LARGE SCALE GENOMIC DNA]</scope>
    <source>
        <strain evidence="6 7">NRRL 12052</strain>
    </source>
</reference>
<sequence length="370" mass="41159">MDWRVRFVDYPEQWRRQRDELLPIIEGTIAAGDLMLRQQLHDFEDHLAAFNSSRRAVGVSNCTDGLRLLAHALDVGPGDEVVTVAHTFIATVSPFVLRGATPVFVDIGPDHLMDTADLADKVTDRTKVIIPVHLNGRTADMVEVMKIAAQVGATVLEDAAQALGATLDGRTAGTFGLASTYSFYPAKLLGALGDGGAVLTDDEELAGRLLRLRDHGRVAKAEIDGWGYNCRLDNLQAAVLDYRLSRLPGWIDRRRQLARLYDERLRDLPDLGVPIGPDADARRRDVFQNYPVTTDARDRLAEHLRADGVETLISWPIPMHRQKGLGLAHWNLPHTELLCRRVLSLPLHPELEDWQIDHVTGSIRRFFGAG</sequence>
<gene>
    <name evidence="6" type="ORF">MB27_27585</name>
</gene>
<proteinExistence type="inferred from homology"/>
<dbReference type="Gene3D" id="3.90.1150.10">
    <property type="entry name" value="Aspartate Aminotransferase, domain 1"/>
    <property type="match status" value="1"/>
</dbReference>
<evidence type="ECO:0000256" key="4">
    <source>
        <dbReference type="PIRSR" id="PIRSR000390-2"/>
    </source>
</evidence>
<feature type="modified residue" description="N6-(pyridoxal phosphate)lysine" evidence="4">
    <location>
        <position position="187"/>
    </location>
</feature>
<dbReference type="GO" id="GO:0000271">
    <property type="term" value="P:polysaccharide biosynthetic process"/>
    <property type="evidence" value="ECO:0007669"/>
    <property type="project" value="TreeGrafter"/>
</dbReference>
<dbReference type="InterPro" id="IPR000653">
    <property type="entry name" value="DegT/StrS_aminotransferase"/>
</dbReference>
<evidence type="ECO:0000256" key="1">
    <source>
        <dbReference type="ARBA" id="ARBA00022898"/>
    </source>
</evidence>
<organism evidence="6 7">
    <name type="scientific">Actinoplanes utahensis</name>
    <dbReference type="NCBI Taxonomy" id="1869"/>
    <lineage>
        <taxon>Bacteria</taxon>
        <taxon>Bacillati</taxon>
        <taxon>Actinomycetota</taxon>
        <taxon>Actinomycetes</taxon>
        <taxon>Micromonosporales</taxon>
        <taxon>Micromonosporaceae</taxon>
        <taxon>Actinoplanes</taxon>
    </lineage>
</organism>
<comment type="caution">
    <text evidence="6">The sequence shown here is derived from an EMBL/GenBank/DDBJ whole genome shotgun (WGS) entry which is preliminary data.</text>
</comment>
<dbReference type="AlphaFoldDB" id="A0A0A6X3I0"/>
<dbReference type="PIRSF" id="PIRSF000390">
    <property type="entry name" value="PLP_StrS"/>
    <property type="match status" value="1"/>
</dbReference>
<dbReference type="CDD" id="cd00616">
    <property type="entry name" value="AHBA_syn"/>
    <property type="match status" value="1"/>
</dbReference>
<protein>
    <submittedName>
        <fullName evidence="6">Aminotransferase DegT</fullName>
    </submittedName>
</protein>
<keyword evidence="6" id="KW-0032">Aminotransferase</keyword>
<keyword evidence="1 4" id="KW-0663">Pyridoxal phosphate</keyword>
<dbReference type="Proteomes" id="UP000054537">
    <property type="component" value="Unassembled WGS sequence"/>
</dbReference>